<organism evidence="1 2">
    <name type="scientific">Molorchus minor</name>
    <dbReference type="NCBI Taxonomy" id="1323400"/>
    <lineage>
        <taxon>Eukaryota</taxon>
        <taxon>Metazoa</taxon>
        <taxon>Ecdysozoa</taxon>
        <taxon>Arthropoda</taxon>
        <taxon>Hexapoda</taxon>
        <taxon>Insecta</taxon>
        <taxon>Pterygota</taxon>
        <taxon>Neoptera</taxon>
        <taxon>Endopterygota</taxon>
        <taxon>Coleoptera</taxon>
        <taxon>Polyphaga</taxon>
        <taxon>Cucujiformia</taxon>
        <taxon>Chrysomeloidea</taxon>
        <taxon>Cerambycidae</taxon>
        <taxon>Lamiinae</taxon>
        <taxon>Monochamini</taxon>
        <taxon>Molorchus</taxon>
    </lineage>
</organism>
<sequence>MPRKIDFTVIYVTTICGKYNTFSSGEDTKYRSAELNVHGPTVKGWQSGKTANIPRKWSYS</sequence>
<name>A0ABQ9J4L1_9CUCU</name>
<gene>
    <name evidence="1" type="ORF">NQ317_011337</name>
</gene>
<keyword evidence="2" id="KW-1185">Reference proteome</keyword>
<dbReference type="Proteomes" id="UP001162164">
    <property type="component" value="Unassembled WGS sequence"/>
</dbReference>
<accession>A0ABQ9J4L1</accession>
<protein>
    <submittedName>
        <fullName evidence="1">Uncharacterized protein</fullName>
    </submittedName>
</protein>
<proteinExistence type="predicted"/>
<evidence type="ECO:0000313" key="1">
    <source>
        <dbReference type="EMBL" id="KAJ8973056.1"/>
    </source>
</evidence>
<comment type="caution">
    <text evidence="1">The sequence shown here is derived from an EMBL/GenBank/DDBJ whole genome shotgun (WGS) entry which is preliminary data.</text>
</comment>
<dbReference type="EMBL" id="JAPWTJ010001248">
    <property type="protein sequence ID" value="KAJ8973056.1"/>
    <property type="molecule type" value="Genomic_DNA"/>
</dbReference>
<reference evidence="1" key="1">
    <citation type="journal article" date="2023" name="Insect Mol. Biol.">
        <title>Genome sequencing provides insights into the evolution of gene families encoding plant cell wall-degrading enzymes in longhorned beetles.</title>
        <authorList>
            <person name="Shin N.R."/>
            <person name="Okamura Y."/>
            <person name="Kirsch R."/>
            <person name="Pauchet Y."/>
        </authorList>
    </citation>
    <scope>NUCLEOTIDE SEQUENCE</scope>
    <source>
        <strain evidence="1">MMC_N1</strain>
    </source>
</reference>
<evidence type="ECO:0000313" key="2">
    <source>
        <dbReference type="Proteomes" id="UP001162164"/>
    </source>
</evidence>